<feature type="compositionally biased region" description="Acidic residues" evidence="1">
    <location>
        <begin position="126"/>
        <end position="137"/>
    </location>
</feature>
<dbReference type="EMBL" id="VIEB01000423">
    <property type="protein sequence ID" value="TQD91338.1"/>
    <property type="molecule type" value="Genomic_DNA"/>
</dbReference>
<feature type="region of interest" description="Disordered" evidence="1">
    <location>
        <begin position="126"/>
        <end position="162"/>
    </location>
</feature>
<reference evidence="2 3" key="1">
    <citation type="journal article" date="2019" name="G3 (Bethesda)">
        <title>Sequencing of a Wild Apple (Malus baccata) Genome Unravels the Differences Between Cultivated and Wild Apple Species Regarding Disease Resistance and Cold Tolerance.</title>
        <authorList>
            <person name="Chen X."/>
        </authorList>
    </citation>
    <scope>NUCLEOTIDE SEQUENCE [LARGE SCALE GENOMIC DNA]</scope>
    <source>
        <strain evidence="3">cv. Shandingzi</strain>
        <tissue evidence="2">Leaves</tissue>
    </source>
</reference>
<evidence type="ECO:0000256" key="1">
    <source>
        <dbReference type="SAM" id="MobiDB-lite"/>
    </source>
</evidence>
<keyword evidence="3" id="KW-1185">Reference proteome</keyword>
<dbReference type="Proteomes" id="UP000315295">
    <property type="component" value="Unassembled WGS sequence"/>
</dbReference>
<gene>
    <name evidence="2" type="ORF">C1H46_023089</name>
</gene>
<organism evidence="2 3">
    <name type="scientific">Malus baccata</name>
    <name type="common">Siberian crab apple</name>
    <name type="synonym">Pyrus baccata</name>
    <dbReference type="NCBI Taxonomy" id="106549"/>
    <lineage>
        <taxon>Eukaryota</taxon>
        <taxon>Viridiplantae</taxon>
        <taxon>Streptophyta</taxon>
        <taxon>Embryophyta</taxon>
        <taxon>Tracheophyta</taxon>
        <taxon>Spermatophyta</taxon>
        <taxon>Magnoliopsida</taxon>
        <taxon>eudicotyledons</taxon>
        <taxon>Gunneridae</taxon>
        <taxon>Pentapetalae</taxon>
        <taxon>rosids</taxon>
        <taxon>fabids</taxon>
        <taxon>Rosales</taxon>
        <taxon>Rosaceae</taxon>
        <taxon>Amygdaloideae</taxon>
        <taxon>Maleae</taxon>
        <taxon>Malus</taxon>
    </lineage>
</organism>
<dbReference type="AlphaFoldDB" id="A0A540LY25"/>
<name>A0A540LY25_MALBA</name>
<accession>A0A540LY25</accession>
<evidence type="ECO:0000313" key="3">
    <source>
        <dbReference type="Proteomes" id="UP000315295"/>
    </source>
</evidence>
<protein>
    <submittedName>
        <fullName evidence="2">Uncharacterized protein</fullName>
    </submittedName>
</protein>
<proteinExistence type="predicted"/>
<feature type="region of interest" description="Disordered" evidence="1">
    <location>
        <begin position="1"/>
        <end position="22"/>
    </location>
</feature>
<comment type="caution">
    <text evidence="2">The sequence shown here is derived from an EMBL/GenBank/DDBJ whole genome shotgun (WGS) entry which is preliminary data.</text>
</comment>
<sequence>MPIYEPSCHDGSPSSSSSWSKGTTRHSFVIQPLVDRVVLPSDANDLQNTYYARALLGAVIATTILRELTLLLKRDHKRLLEEGLDVRFLINYTQQDHHKGWRVFRVYENIKHINFPPPQHLLDEMSDLEAEKEECDLEGNPAPDAPGESFTLFKGKDVPIED</sequence>
<evidence type="ECO:0000313" key="2">
    <source>
        <dbReference type="EMBL" id="TQD91338.1"/>
    </source>
</evidence>